<feature type="region of interest" description="Disordered" evidence="1">
    <location>
        <begin position="1"/>
        <end position="38"/>
    </location>
</feature>
<sequence length="38" mass="4272">MINNKSTAQSQKSMQLEELKQLALHNRDMNGGNQNAMP</sequence>
<feature type="compositionally biased region" description="Basic and acidic residues" evidence="1">
    <location>
        <begin position="15"/>
        <end position="28"/>
    </location>
</feature>
<dbReference type="EMBL" id="BHVQ01000074">
    <property type="protein sequence ID" value="GCA81780.1"/>
    <property type="molecule type" value="Genomic_DNA"/>
</dbReference>
<comment type="caution">
    <text evidence="2">The sequence shown here is derived from an EMBL/GenBank/DDBJ whole genome shotgun (WGS) entry which is preliminary data.</text>
</comment>
<protein>
    <submittedName>
        <fullName evidence="2">Uncharacterized protein</fullName>
    </submittedName>
</protein>
<name>A0A5A5S044_MICAE</name>
<dbReference type="Proteomes" id="UP000324689">
    <property type="component" value="Unassembled WGS sequence"/>
</dbReference>
<proteinExistence type="predicted"/>
<gene>
    <name evidence="2" type="ORF">MiTs_03799</name>
</gene>
<accession>A0A5A5S044</accession>
<organism evidence="2 3">
    <name type="scientific">Microcystis aeruginosa NIES-2521</name>
    <dbReference type="NCBI Taxonomy" id="2303983"/>
    <lineage>
        <taxon>Bacteria</taxon>
        <taxon>Bacillati</taxon>
        <taxon>Cyanobacteriota</taxon>
        <taxon>Cyanophyceae</taxon>
        <taxon>Oscillatoriophycideae</taxon>
        <taxon>Chroococcales</taxon>
        <taxon>Microcystaceae</taxon>
        <taxon>Microcystis</taxon>
    </lineage>
</organism>
<dbReference type="AlphaFoldDB" id="A0A5A5S044"/>
<reference evidence="2 3" key="1">
    <citation type="submission" date="2018-09" db="EMBL/GenBank/DDBJ databases">
        <title>Evolutionary history of phycoerythrin pigmentation in the water bloom-forming cyanobacterium Microcystis aeruginosa.</title>
        <authorList>
            <person name="Tanabe Y."/>
            <person name="Tanabe Y."/>
            <person name="Yamaguchi H."/>
        </authorList>
    </citation>
    <scope>NUCLEOTIDE SEQUENCE [LARGE SCALE GENOMIC DNA]</scope>
    <source>
        <strain evidence="2 3">NIES-2521</strain>
    </source>
</reference>
<feature type="compositionally biased region" description="Polar residues" evidence="1">
    <location>
        <begin position="1"/>
        <end position="14"/>
    </location>
</feature>
<evidence type="ECO:0000313" key="2">
    <source>
        <dbReference type="EMBL" id="GCA81780.1"/>
    </source>
</evidence>
<evidence type="ECO:0000313" key="3">
    <source>
        <dbReference type="Proteomes" id="UP000324689"/>
    </source>
</evidence>
<evidence type="ECO:0000256" key="1">
    <source>
        <dbReference type="SAM" id="MobiDB-lite"/>
    </source>
</evidence>